<gene>
    <name evidence="2" type="ORF">KHA93_07390</name>
</gene>
<keyword evidence="3" id="KW-1185">Reference proteome</keyword>
<accession>A0A942YJL3</accession>
<sequence>MTKNEMIERLESISSQIDHLEKMIEQKSLQNRRAMYNSMELREQQLERTIRKLETSFEEKRSHQSEALSEAI</sequence>
<protein>
    <submittedName>
        <fullName evidence="2">Uncharacterized protein</fullName>
    </submittedName>
</protein>
<reference evidence="2 3" key="1">
    <citation type="submission" date="2021-05" db="EMBL/GenBank/DDBJ databases">
        <title>Novel Bacillus species.</title>
        <authorList>
            <person name="Liu G."/>
        </authorList>
    </citation>
    <scope>NUCLEOTIDE SEQUENCE [LARGE SCALE GENOMIC DNA]</scope>
    <source>
        <strain evidence="2 3">FJAT-49732</strain>
    </source>
</reference>
<evidence type="ECO:0000256" key="1">
    <source>
        <dbReference type="SAM" id="Coils"/>
    </source>
</evidence>
<evidence type="ECO:0000313" key="3">
    <source>
        <dbReference type="Proteomes" id="UP000682713"/>
    </source>
</evidence>
<evidence type="ECO:0000313" key="2">
    <source>
        <dbReference type="EMBL" id="MBS4199473.1"/>
    </source>
</evidence>
<dbReference type="RefSeq" id="WP_213110150.1">
    <property type="nucleotide sequence ID" value="NZ_JAGYPJ010000001.1"/>
</dbReference>
<feature type="coiled-coil region" evidence="1">
    <location>
        <begin position="3"/>
        <end position="63"/>
    </location>
</feature>
<name>A0A942YJL3_9BACI</name>
<dbReference type="Proteomes" id="UP000682713">
    <property type="component" value="Unassembled WGS sequence"/>
</dbReference>
<proteinExistence type="predicted"/>
<keyword evidence="1" id="KW-0175">Coiled coil</keyword>
<dbReference type="AlphaFoldDB" id="A0A942YJL3"/>
<dbReference type="EMBL" id="JAGYPJ010000001">
    <property type="protein sequence ID" value="MBS4199473.1"/>
    <property type="molecule type" value="Genomic_DNA"/>
</dbReference>
<comment type="caution">
    <text evidence="2">The sequence shown here is derived from an EMBL/GenBank/DDBJ whole genome shotgun (WGS) entry which is preliminary data.</text>
</comment>
<organism evidence="2 3">
    <name type="scientific">Lederbergia citrisecunda</name>
    <dbReference type="NCBI Taxonomy" id="2833583"/>
    <lineage>
        <taxon>Bacteria</taxon>
        <taxon>Bacillati</taxon>
        <taxon>Bacillota</taxon>
        <taxon>Bacilli</taxon>
        <taxon>Bacillales</taxon>
        <taxon>Bacillaceae</taxon>
        <taxon>Lederbergia</taxon>
    </lineage>
</organism>